<evidence type="ECO:0000256" key="1">
    <source>
        <dbReference type="SAM" id="MobiDB-lite"/>
    </source>
</evidence>
<name>A0ABV8A5I0_9DEIO</name>
<dbReference type="EMBL" id="JBHRZF010000014">
    <property type="protein sequence ID" value="MFC3859525.1"/>
    <property type="molecule type" value="Genomic_DNA"/>
</dbReference>
<keyword evidence="3" id="KW-1185">Reference proteome</keyword>
<proteinExistence type="predicted"/>
<dbReference type="RefSeq" id="WP_380075688.1">
    <property type="nucleotide sequence ID" value="NZ_JBHRZF010000014.1"/>
</dbReference>
<protein>
    <recommendedName>
        <fullName evidence="4">Hypervirulence associated protein TUDOR domain-containing protein</fullName>
    </recommendedName>
</protein>
<organism evidence="2 3">
    <name type="scientific">Deinococcus antarcticus</name>
    <dbReference type="NCBI Taxonomy" id="1298767"/>
    <lineage>
        <taxon>Bacteria</taxon>
        <taxon>Thermotogati</taxon>
        <taxon>Deinococcota</taxon>
        <taxon>Deinococci</taxon>
        <taxon>Deinococcales</taxon>
        <taxon>Deinococcaceae</taxon>
        <taxon>Deinococcus</taxon>
    </lineage>
</organism>
<dbReference type="Proteomes" id="UP001595748">
    <property type="component" value="Unassembled WGS sequence"/>
</dbReference>
<accession>A0ABV8A5I0</accession>
<sequence>MNHIMANRSAITGRYISNAAAARHPKTTVVEKGPNNSSGTHHRSADTGQFVTSAHAARNPKTTVTEKD</sequence>
<evidence type="ECO:0008006" key="4">
    <source>
        <dbReference type="Google" id="ProtNLM"/>
    </source>
</evidence>
<evidence type="ECO:0000313" key="2">
    <source>
        <dbReference type="EMBL" id="MFC3859525.1"/>
    </source>
</evidence>
<reference evidence="3" key="1">
    <citation type="journal article" date="2019" name="Int. J. Syst. Evol. Microbiol.">
        <title>The Global Catalogue of Microorganisms (GCM) 10K type strain sequencing project: providing services to taxonomists for standard genome sequencing and annotation.</title>
        <authorList>
            <consortium name="The Broad Institute Genomics Platform"/>
            <consortium name="The Broad Institute Genome Sequencing Center for Infectious Disease"/>
            <person name="Wu L."/>
            <person name="Ma J."/>
        </authorList>
    </citation>
    <scope>NUCLEOTIDE SEQUENCE [LARGE SCALE GENOMIC DNA]</scope>
    <source>
        <strain evidence="3">CCTCC AB 2013263</strain>
    </source>
</reference>
<gene>
    <name evidence="2" type="ORF">ACFOPQ_01890</name>
</gene>
<feature type="region of interest" description="Disordered" evidence="1">
    <location>
        <begin position="28"/>
        <end position="68"/>
    </location>
</feature>
<evidence type="ECO:0000313" key="3">
    <source>
        <dbReference type="Proteomes" id="UP001595748"/>
    </source>
</evidence>
<comment type="caution">
    <text evidence="2">The sequence shown here is derived from an EMBL/GenBank/DDBJ whole genome shotgun (WGS) entry which is preliminary data.</text>
</comment>